<keyword evidence="2" id="KW-0547">Nucleotide-binding</keyword>
<dbReference type="FunFam" id="3.30.450.90:FF:000001">
    <property type="entry name" value="Type II secretion system ATPase GspE"/>
    <property type="match status" value="1"/>
</dbReference>
<gene>
    <name evidence="5" type="ORF">GGR36_001560</name>
</gene>
<dbReference type="Pfam" id="PF05157">
    <property type="entry name" value="MshEN"/>
    <property type="match status" value="1"/>
</dbReference>
<dbReference type="GO" id="GO:0016887">
    <property type="term" value="F:ATP hydrolysis activity"/>
    <property type="evidence" value="ECO:0007669"/>
    <property type="project" value="TreeGrafter"/>
</dbReference>
<comment type="caution">
    <text evidence="5">The sequence shown here is derived from an EMBL/GenBank/DDBJ whole genome shotgun (WGS) entry which is preliminary data.</text>
</comment>
<accession>A0A840BKV3</accession>
<dbReference type="GO" id="GO:0005524">
    <property type="term" value="F:ATP binding"/>
    <property type="evidence" value="ECO:0007669"/>
    <property type="project" value="UniProtKB-KW"/>
</dbReference>
<evidence type="ECO:0000256" key="1">
    <source>
        <dbReference type="ARBA" id="ARBA00006611"/>
    </source>
</evidence>
<dbReference type="AlphaFoldDB" id="A0A840BKV3"/>
<keyword evidence="6" id="KW-1185">Reference proteome</keyword>
<organism evidence="5 6">
    <name type="scientific">Niveibacterium umoris</name>
    <dbReference type="NCBI Taxonomy" id="1193620"/>
    <lineage>
        <taxon>Bacteria</taxon>
        <taxon>Pseudomonadati</taxon>
        <taxon>Pseudomonadota</taxon>
        <taxon>Betaproteobacteria</taxon>
        <taxon>Rhodocyclales</taxon>
        <taxon>Rhodocyclaceae</taxon>
        <taxon>Niveibacterium</taxon>
    </lineage>
</organism>
<dbReference type="InterPro" id="IPR027417">
    <property type="entry name" value="P-loop_NTPase"/>
</dbReference>
<comment type="similarity">
    <text evidence="1">Belongs to the GSP E family.</text>
</comment>
<dbReference type="Pfam" id="PF00437">
    <property type="entry name" value="T2SSE"/>
    <property type="match status" value="1"/>
</dbReference>
<dbReference type="RefSeq" id="WP_183634003.1">
    <property type="nucleotide sequence ID" value="NZ_BAABLE010000011.1"/>
</dbReference>
<reference evidence="5 6" key="1">
    <citation type="submission" date="2020-08" db="EMBL/GenBank/DDBJ databases">
        <title>Genomic Encyclopedia of Type Strains, Phase IV (KMG-IV): sequencing the most valuable type-strain genomes for metagenomic binning, comparative biology and taxonomic classification.</title>
        <authorList>
            <person name="Goeker M."/>
        </authorList>
    </citation>
    <scope>NUCLEOTIDE SEQUENCE [LARGE SCALE GENOMIC DNA]</scope>
    <source>
        <strain evidence="5 6">DSM 106739</strain>
    </source>
</reference>
<dbReference type="SUPFAM" id="SSF160246">
    <property type="entry name" value="EspE N-terminal domain-like"/>
    <property type="match status" value="1"/>
</dbReference>
<proteinExistence type="inferred from homology"/>
<evidence type="ECO:0000313" key="6">
    <source>
        <dbReference type="Proteomes" id="UP000561045"/>
    </source>
</evidence>
<sequence>MTDRRPLGQILIERAKLTAPELEQGLLLQRAHGGRIGAVLIRMGALSEETLLPVLCDQTGIPLVAVHELPVDGIQQARERIRLSPEWMSDHRVLLWWADDAIHAASPDPLDPQLRDAVRGVLRGGAPVWHFIRAAELEQAIAHHHAPSLSGDDVAALRELAEDAPIIALVNNVVAQAIEARASDIHIEPGEANFEIRYRIDGVLHQRQKLPMGRYPAVASRVKLVANLDIAERRLPQDGRISLRAAGTELDVRVSTIPAVHGESIVLRLLPKRRSDLSLSVLGMDPSQLERMERWLEFPNGLILVTGPTGSGKSTTLYSALASVTDATRKIVTVEDPVEYRLPGIVQIQTQSEIGYTFAKALRAILRHDPDIIMVGEIRDRETAEIAIQSALTGHLVLATIHTNDAPSAFTRLVDMGIEPFLVAASVRAVMAQRLVRRLCGSCSVAASVPRDIELELATQAELERQHGHAAVPGTSWRHGIGCPACGGTGYRGRVGIYEMLSVTEEIQHAVAEGQSALSLRTIAQRYGFRSLRADGLFKASQGVTTLDESLRTTSADMVST</sequence>
<dbReference type="InterPro" id="IPR003593">
    <property type="entry name" value="AAA+_ATPase"/>
</dbReference>
<dbReference type="Gene3D" id="3.40.50.300">
    <property type="entry name" value="P-loop containing nucleotide triphosphate hydrolases"/>
    <property type="match status" value="1"/>
</dbReference>
<dbReference type="PANTHER" id="PTHR30258:SF2">
    <property type="entry name" value="COMG OPERON PROTEIN 1"/>
    <property type="match status" value="1"/>
</dbReference>
<name>A0A840BKV3_9RHOO</name>
<dbReference type="InterPro" id="IPR037257">
    <property type="entry name" value="T2SS_E_N_sf"/>
</dbReference>
<dbReference type="PROSITE" id="PS00662">
    <property type="entry name" value="T2SP_E"/>
    <property type="match status" value="1"/>
</dbReference>
<keyword evidence="3" id="KW-0067">ATP-binding</keyword>
<dbReference type="PANTHER" id="PTHR30258">
    <property type="entry name" value="TYPE II SECRETION SYSTEM PROTEIN GSPE-RELATED"/>
    <property type="match status" value="1"/>
</dbReference>
<evidence type="ECO:0000313" key="5">
    <source>
        <dbReference type="EMBL" id="MBB4012252.1"/>
    </source>
</evidence>
<evidence type="ECO:0000259" key="4">
    <source>
        <dbReference type="PROSITE" id="PS00662"/>
    </source>
</evidence>
<dbReference type="EMBL" id="JACIET010000001">
    <property type="protein sequence ID" value="MBB4012252.1"/>
    <property type="molecule type" value="Genomic_DNA"/>
</dbReference>
<dbReference type="SUPFAM" id="SSF52540">
    <property type="entry name" value="P-loop containing nucleoside triphosphate hydrolases"/>
    <property type="match status" value="1"/>
</dbReference>
<dbReference type="Gene3D" id="3.30.450.90">
    <property type="match status" value="1"/>
</dbReference>
<evidence type="ECO:0000256" key="3">
    <source>
        <dbReference type="ARBA" id="ARBA00022840"/>
    </source>
</evidence>
<dbReference type="InterPro" id="IPR001482">
    <property type="entry name" value="T2SS/T4SS_dom"/>
</dbReference>
<dbReference type="CDD" id="cd01129">
    <property type="entry name" value="PulE-GspE-like"/>
    <property type="match status" value="1"/>
</dbReference>
<dbReference type="FunFam" id="3.40.50.300:FF:000398">
    <property type="entry name" value="Type IV pilus assembly ATPase PilB"/>
    <property type="match status" value="1"/>
</dbReference>
<feature type="domain" description="Bacterial type II secretion system protein E" evidence="4">
    <location>
        <begin position="366"/>
        <end position="380"/>
    </location>
</feature>
<evidence type="ECO:0000256" key="2">
    <source>
        <dbReference type="ARBA" id="ARBA00022741"/>
    </source>
</evidence>
<protein>
    <submittedName>
        <fullName evidence="5">General secretion pathway protein E</fullName>
    </submittedName>
</protein>
<dbReference type="InterPro" id="IPR007831">
    <property type="entry name" value="T2SS_GspE_N"/>
</dbReference>
<dbReference type="SMART" id="SM00382">
    <property type="entry name" value="AAA"/>
    <property type="match status" value="1"/>
</dbReference>
<dbReference type="Proteomes" id="UP000561045">
    <property type="component" value="Unassembled WGS sequence"/>
</dbReference>
<dbReference type="GO" id="GO:0005886">
    <property type="term" value="C:plasma membrane"/>
    <property type="evidence" value="ECO:0007669"/>
    <property type="project" value="TreeGrafter"/>
</dbReference>